<dbReference type="SUPFAM" id="SSF54001">
    <property type="entry name" value="Cysteine proteinases"/>
    <property type="match status" value="1"/>
</dbReference>
<evidence type="ECO:0000256" key="3">
    <source>
        <dbReference type="ARBA" id="ARBA00012759"/>
    </source>
</evidence>
<dbReference type="GO" id="GO:0005634">
    <property type="term" value="C:nucleus"/>
    <property type="evidence" value="ECO:0007669"/>
    <property type="project" value="TreeGrafter"/>
</dbReference>
<evidence type="ECO:0000256" key="6">
    <source>
        <dbReference type="ARBA" id="ARBA00022801"/>
    </source>
</evidence>
<evidence type="ECO:0000313" key="10">
    <source>
        <dbReference type="Proteomes" id="UP000440578"/>
    </source>
</evidence>
<dbReference type="InterPro" id="IPR001394">
    <property type="entry name" value="Peptidase_C19_UCH"/>
</dbReference>
<evidence type="ECO:0000259" key="8">
    <source>
        <dbReference type="PROSITE" id="PS50235"/>
    </source>
</evidence>
<keyword evidence="7" id="KW-0788">Thiol protease</keyword>
<evidence type="ECO:0000256" key="2">
    <source>
        <dbReference type="ARBA" id="ARBA00009085"/>
    </source>
</evidence>
<proteinExistence type="inferred from homology"/>
<dbReference type="GO" id="GO:0004843">
    <property type="term" value="F:cysteine-type deubiquitinase activity"/>
    <property type="evidence" value="ECO:0007669"/>
    <property type="project" value="UniProtKB-EC"/>
</dbReference>
<feature type="domain" description="USP" evidence="8">
    <location>
        <begin position="43"/>
        <end position="322"/>
    </location>
</feature>
<dbReference type="PROSITE" id="PS50235">
    <property type="entry name" value="USP_3"/>
    <property type="match status" value="1"/>
</dbReference>
<dbReference type="InterPro" id="IPR028889">
    <property type="entry name" value="USP"/>
</dbReference>
<evidence type="ECO:0000256" key="5">
    <source>
        <dbReference type="ARBA" id="ARBA00022786"/>
    </source>
</evidence>
<dbReference type="PROSITE" id="PS00972">
    <property type="entry name" value="USP_1"/>
    <property type="match status" value="1"/>
</dbReference>
<dbReference type="InterPro" id="IPR038765">
    <property type="entry name" value="Papain-like_cys_pep_sf"/>
</dbReference>
<comment type="catalytic activity">
    <reaction evidence="1">
        <text>Thiol-dependent hydrolysis of ester, thioester, amide, peptide and isopeptide bonds formed by the C-terminal Gly of ubiquitin (a 76-residue protein attached to proteins as an intracellular targeting signal).</text>
        <dbReference type="EC" id="3.4.19.12"/>
    </reaction>
</comment>
<evidence type="ECO:0000313" key="9">
    <source>
        <dbReference type="EMBL" id="KAF0287614.1"/>
    </source>
</evidence>
<dbReference type="Proteomes" id="UP000440578">
    <property type="component" value="Unassembled WGS sequence"/>
</dbReference>
<dbReference type="PANTHER" id="PTHR24006:SF888">
    <property type="entry name" value="UBIQUITIN CARBOXYL-TERMINAL HYDROLASE 30"/>
    <property type="match status" value="1"/>
</dbReference>
<keyword evidence="10" id="KW-1185">Reference proteome</keyword>
<dbReference type="CDD" id="cd02662">
    <property type="entry name" value="Peptidase_C19F"/>
    <property type="match status" value="1"/>
</dbReference>
<comment type="similarity">
    <text evidence="2">Belongs to the peptidase C19 family.</text>
</comment>
<dbReference type="EC" id="3.4.19.12" evidence="3"/>
<comment type="caution">
    <text evidence="9">The sequence shown here is derived from an EMBL/GenBank/DDBJ whole genome shotgun (WGS) entry which is preliminary data.</text>
</comment>
<organism evidence="9 10">
    <name type="scientific">Amphibalanus amphitrite</name>
    <name type="common">Striped barnacle</name>
    <name type="synonym">Balanus amphitrite</name>
    <dbReference type="NCBI Taxonomy" id="1232801"/>
    <lineage>
        <taxon>Eukaryota</taxon>
        <taxon>Metazoa</taxon>
        <taxon>Ecdysozoa</taxon>
        <taxon>Arthropoda</taxon>
        <taxon>Crustacea</taxon>
        <taxon>Multicrustacea</taxon>
        <taxon>Cirripedia</taxon>
        <taxon>Thoracica</taxon>
        <taxon>Thoracicalcarea</taxon>
        <taxon>Balanomorpha</taxon>
        <taxon>Balanoidea</taxon>
        <taxon>Balanidae</taxon>
        <taxon>Amphibalaninae</taxon>
        <taxon>Amphibalanus</taxon>
    </lineage>
</organism>
<dbReference type="Pfam" id="PF00443">
    <property type="entry name" value="UCH"/>
    <property type="match status" value="1"/>
</dbReference>
<accession>A0A6A4V7S8</accession>
<keyword evidence="4" id="KW-0645">Protease</keyword>
<dbReference type="GO" id="GO:0016579">
    <property type="term" value="P:protein deubiquitination"/>
    <property type="evidence" value="ECO:0007669"/>
    <property type="project" value="InterPro"/>
</dbReference>
<dbReference type="GO" id="GO:0005829">
    <property type="term" value="C:cytosol"/>
    <property type="evidence" value="ECO:0007669"/>
    <property type="project" value="TreeGrafter"/>
</dbReference>
<dbReference type="GO" id="GO:0006508">
    <property type="term" value="P:proteolysis"/>
    <property type="evidence" value="ECO:0007669"/>
    <property type="project" value="UniProtKB-KW"/>
</dbReference>
<sequence length="362" mass="39608">MKMLDNLRLETLVGLGAASLLGYVLWGPKTTKPRAANAAGALAGLQNIGNSCFLNAVLQALASSPAVIKWLSSPPSTTASQAHRQLRAALIDVIQVVNRTHPEQRADPFTPAGVVTCLLRLGWLIRRDEQDTHEMFYVLCAVRWENFESLSLPLPAAPRLQALSLPTLLGQFSAPETVHDVKCDSCQRRGRFSKRSLVAKLPPALCLHLPRTTWQNNGQAGKRGDHVAFYETLNMFPYTYAASVTTPSPGSSPPSDSRRHVYRLTAVIVHSGGAHSGHFVTYRRRADPTDSSWFYTSDTLVSRASASEVFSSAAYMLFYDRVAPSAAVWGCRIFPHGCCAVLSCRDHGELLRPAWLSPVANL</sequence>
<dbReference type="OrthoDB" id="2248014at2759"/>
<evidence type="ECO:0000256" key="7">
    <source>
        <dbReference type="ARBA" id="ARBA00022807"/>
    </source>
</evidence>
<evidence type="ECO:0000256" key="4">
    <source>
        <dbReference type="ARBA" id="ARBA00022670"/>
    </source>
</evidence>
<keyword evidence="6 9" id="KW-0378">Hydrolase</keyword>
<dbReference type="Gene3D" id="3.90.70.10">
    <property type="entry name" value="Cysteine proteinases"/>
    <property type="match status" value="2"/>
</dbReference>
<evidence type="ECO:0000256" key="1">
    <source>
        <dbReference type="ARBA" id="ARBA00000707"/>
    </source>
</evidence>
<reference evidence="9 10" key="1">
    <citation type="submission" date="2019-07" db="EMBL/GenBank/DDBJ databases">
        <title>Draft genome assembly of a fouling barnacle, Amphibalanus amphitrite (Darwin, 1854): The first reference genome for Thecostraca.</title>
        <authorList>
            <person name="Kim W."/>
        </authorList>
    </citation>
    <scope>NUCLEOTIDE SEQUENCE [LARGE SCALE GENOMIC DNA]</scope>
    <source>
        <strain evidence="9">SNU_AA5</strain>
        <tissue evidence="9">Soma without cirri and trophi</tissue>
    </source>
</reference>
<name>A0A6A4V7S8_AMPAM</name>
<protein>
    <recommendedName>
        <fullName evidence="3">ubiquitinyl hydrolase 1</fullName>
        <ecNumber evidence="3">3.4.19.12</ecNumber>
    </recommendedName>
</protein>
<keyword evidence="5" id="KW-0833">Ubl conjugation pathway</keyword>
<dbReference type="PROSITE" id="PS00973">
    <property type="entry name" value="USP_2"/>
    <property type="match status" value="1"/>
</dbReference>
<dbReference type="EMBL" id="VIIS01002179">
    <property type="protein sequence ID" value="KAF0287614.1"/>
    <property type="molecule type" value="Genomic_DNA"/>
</dbReference>
<gene>
    <name evidence="9" type="primary">Usp30</name>
    <name evidence="9" type="ORF">FJT64_014000</name>
</gene>
<dbReference type="PANTHER" id="PTHR24006">
    <property type="entry name" value="UBIQUITIN CARBOXYL-TERMINAL HYDROLASE"/>
    <property type="match status" value="1"/>
</dbReference>
<dbReference type="InterPro" id="IPR018200">
    <property type="entry name" value="USP_CS"/>
</dbReference>
<dbReference type="InterPro" id="IPR050164">
    <property type="entry name" value="Peptidase_C19"/>
</dbReference>
<dbReference type="AlphaFoldDB" id="A0A6A4V7S8"/>